<organism evidence="1 2">
    <name type="scientific">Leeuwenhoekiella palythoae</name>
    <dbReference type="NCBI Taxonomy" id="573501"/>
    <lineage>
        <taxon>Bacteria</taxon>
        <taxon>Pseudomonadati</taxon>
        <taxon>Bacteroidota</taxon>
        <taxon>Flavobacteriia</taxon>
        <taxon>Flavobacteriales</taxon>
        <taxon>Flavobacteriaceae</taxon>
        <taxon>Leeuwenhoekiella</taxon>
    </lineage>
</organism>
<keyword evidence="2" id="KW-1185">Reference proteome</keyword>
<accession>A0ABY0D7I8</accession>
<dbReference type="Proteomes" id="UP000290037">
    <property type="component" value="Unassembled WGS sequence"/>
</dbReference>
<dbReference type="PROSITE" id="PS51257">
    <property type="entry name" value="PROKAR_LIPOPROTEIN"/>
    <property type="match status" value="1"/>
</dbReference>
<name>A0ABY0D7I8_9FLAO</name>
<evidence type="ECO:0000313" key="2">
    <source>
        <dbReference type="Proteomes" id="UP000290037"/>
    </source>
</evidence>
<sequence>MMKKVFLLIGLLGLITSCSLDDEGQVVSYEALPIADYELPESFVYGERYQLPVSFVLPTTCHEFYNFEAAREDSTRFVYAISQVLESDMCTDTPNDTISTFLNFDVIYRYTYVFKMYKGDDENGEPIYETQEVPVEQP</sequence>
<dbReference type="EMBL" id="QOVN01000001">
    <property type="protein sequence ID" value="RXG31039.1"/>
    <property type="molecule type" value="Genomic_DNA"/>
</dbReference>
<reference evidence="1 2" key="1">
    <citation type="submission" date="2018-07" db="EMBL/GenBank/DDBJ databases">
        <title>Leeuwenhoekiella genomics.</title>
        <authorList>
            <person name="Tahon G."/>
            <person name="Willems A."/>
        </authorList>
    </citation>
    <scope>NUCLEOTIDE SEQUENCE [LARGE SCALE GENOMIC DNA]</scope>
    <source>
        <strain evidence="1 2">LMG 24856</strain>
    </source>
</reference>
<dbReference type="RefSeq" id="WP_128755653.1">
    <property type="nucleotide sequence ID" value="NZ_CAXPJH010000015.1"/>
</dbReference>
<gene>
    <name evidence="1" type="ORF">DSM01_175</name>
</gene>
<protein>
    <recommendedName>
        <fullName evidence="3">Lipoprotein</fullName>
    </recommendedName>
</protein>
<comment type="caution">
    <text evidence="1">The sequence shown here is derived from an EMBL/GenBank/DDBJ whole genome shotgun (WGS) entry which is preliminary data.</text>
</comment>
<evidence type="ECO:0000313" key="1">
    <source>
        <dbReference type="EMBL" id="RXG31039.1"/>
    </source>
</evidence>
<evidence type="ECO:0008006" key="3">
    <source>
        <dbReference type="Google" id="ProtNLM"/>
    </source>
</evidence>
<proteinExistence type="predicted"/>